<name>A0AAV0NV92_9ROSI</name>
<dbReference type="InterPro" id="IPR036865">
    <property type="entry name" value="CRAL-TRIO_dom_sf"/>
</dbReference>
<accession>A0AAV0NV92</accession>
<dbReference type="PANTHER" id="PTHR45657:SF29">
    <property type="entry name" value="PHOSPHATIDYLINOSITOL_PHOSPHATIDYLCHOLINE TRANSFER PROTEIN SFH12"/>
    <property type="match status" value="1"/>
</dbReference>
<evidence type="ECO:0000256" key="1">
    <source>
        <dbReference type="ARBA" id="ARBA00004202"/>
    </source>
</evidence>
<reference evidence="7" key="1">
    <citation type="submission" date="2022-08" db="EMBL/GenBank/DDBJ databases">
        <authorList>
            <person name="Gutierrez-Valencia J."/>
        </authorList>
    </citation>
    <scope>NUCLEOTIDE SEQUENCE</scope>
</reference>
<dbReference type="CDD" id="cd00170">
    <property type="entry name" value="SEC14"/>
    <property type="match status" value="1"/>
</dbReference>
<sequence length="501" mass="57384">MSVEIEDEHDAEELKAVDAFRQALILEELLPSKHDDYHMMLRFLKARKFDIDKTKQMWSDMLQWRKEFGSDTIMEDFEFNEIDEVLQHYPQGHHGVDMDGRPVYIERLGLVDPTKLMQATNMDRYVKYHVQEFERTFAVKFPACSIAAKKHIDQSTTILDVQGVGLKNFNKAARELITRLQKVDGDNYPETLNRMFIINAGSGFRMLWNTVKSFLDPKTTAKIHMIQNGEHKCRKTNELADNPDEKTISENEIIYSKESNSPKVESIPKVDDTIVTARAQIEHPPIAPIIYQVSQKMSFKGYNAIIEKPKNVRWKNVVHNNNFAALSKVPPNPHNIPSDSFPMIDAHKLLAEGASSPLITGVMAFVTGIVTMIKVTRNMPKKLTNSTIYSSPVYCEEPIQRMQQPILTQPAIPTVAVSEFMAMVKRMNEMEEKVIVLSNRPNLMPPEKEDLLNVALTRIDTLEEELTATKKALDDSLAPQQEVLAYLEKKKKKKKLIQFGW</sequence>
<gene>
    <name evidence="7" type="ORF">LITE_LOCUS35188</name>
</gene>
<comment type="subcellular location">
    <subcellularLocation>
        <location evidence="1">Cell membrane</location>
        <topology evidence="1">Peripheral membrane protein</topology>
    </subcellularLocation>
    <subcellularLocation>
        <location evidence="2">Golgi apparatus membrane</location>
        <topology evidence="2">Peripheral membrane protein</topology>
    </subcellularLocation>
</comment>
<comment type="similarity">
    <text evidence="5">Belongs to the SFH family.</text>
</comment>
<dbReference type="GO" id="GO:0015031">
    <property type="term" value="P:protein transport"/>
    <property type="evidence" value="ECO:0007669"/>
    <property type="project" value="UniProtKB-KW"/>
</dbReference>
<keyword evidence="3" id="KW-0813">Transport</keyword>
<dbReference type="InterPro" id="IPR011074">
    <property type="entry name" value="CRAL/TRIO_N_dom"/>
</dbReference>
<evidence type="ECO:0000256" key="3">
    <source>
        <dbReference type="ARBA" id="ARBA00022927"/>
    </source>
</evidence>
<evidence type="ECO:0000256" key="2">
    <source>
        <dbReference type="ARBA" id="ARBA00004395"/>
    </source>
</evidence>
<dbReference type="SMART" id="SM01100">
    <property type="entry name" value="CRAL_TRIO_N"/>
    <property type="match status" value="1"/>
</dbReference>
<evidence type="ECO:0000256" key="5">
    <source>
        <dbReference type="ARBA" id="ARBA00038020"/>
    </source>
</evidence>
<dbReference type="InterPro" id="IPR001251">
    <property type="entry name" value="CRAL-TRIO_dom"/>
</dbReference>
<dbReference type="GO" id="GO:0005886">
    <property type="term" value="C:plasma membrane"/>
    <property type="evidence" value="ECO:0007669"/>
    <property type="project" value="UniProtKB-SubCell"/>
</dbReference>
<dbReference type="Pfam" id="PF00650">
    <property type="entry name" value="CRAL_TRIO"/>
    <property type="match status" value="1"/>
</dbReference>
<dbReference type="PROSITE" id="PS50191">
    <property type="entry name" value="CRAL_TRIO"/>
    <property type="match status" value="1"/>
</dbReference>
<dbReference type="Gene3D" id="3.40.525.10">
    <property type="entry name" value="CRAL-TRIO lipid binding domain"/>
    <property type="match status" value="1"/>
</dbReference>
<evidence type="ECO:0000313" key="8">
    <source>
        <dbReference type="Proteomes" id="UP001154282"/>
    </source>
</evidence>
<feature type="domain" description="CRAL-TRIO" evidence="6">
    <location>
        <begin position="81"/>
        <end position="260"/>
    </location>
</feature>
<proteinExistence type="inferred from homology"/>
<keyword evidence="3" id="KW-0653">Protein transport</keyword>
<protein>
    <recommendedName>
        <fullName evidence="6">CRAL-TRIO domain-containing protein</fullName>
    </recommendedName>
</protein>
<dbReference type="Proteomes" id="UP001154282">
    <property type="component" value="Unassembled WGS sequence"/>
</dbReference>
<dbReference type="GO" id="GO:0000139">
    <property type="term" value="C:Golgi membrane"/>
    <property type="evidence" value="ECO:0007669"/>
    <property type="project" value="UniProtKB-SubCell"/>
</dbReference>
<dbReference type="Pfam" id="PF03765">
    <property type="entry name" value="CRAL_TRIO_N"/>
    <property type="match status" value="1"/>
</dbReference>
<dbReference type="AlphaFoldDB" id="A0AAV0NV92"/>
<evidence type="ECO:0000313" key="7">
    <source>
        <dbReference type="EMBL" id="CAI0462036.1"/>
    </source>
</evidence>
<organism evidence="7 8">
    <name type="scientific">Linum tenue</name>
    <dbReference type="NCBI Taxonomy" id="586396"/>
    <lineage>
        <taxon>Eukaryota</taxon>
        <taxon>Viridiplantae</taxon>
        <taxon>Streptophyta</taxon>
        <taxon>Embryophyta</taxon>
        <taxon>Tracheophyta</taxon>
        <taxon>Spermatophyta</taxon>
        <taxon>Magnoliopsida</taxon>
        <taxon>eudicotyledons</taxon>
        <taxon>Gunneridae</taxon>
        <taxon>Pentapetalae</taxon>
        <taxon>rosids</taxon>
        <taxon>fabids</taxon>
        <taxon>Malpighiales</taxon>
        <taxon>Linaceae</taxon>
        <taxon>Linum</taxon>
    </lineage>
</organism>
<evidence type="ECO:0000259" key="6">
    <source>
        <dbReference type="PROSITE" id="PS50191"/>
    </source>
</evidence>
<dbReference type="PANTHER" id="PTHR45657">
    <property type="entry name" value="CRAL-TRIO DOMAIN-CONTAINING PROTEIN YKL091C-RELATED"/>
    <property type="match status" value="1"/>
</dbReference>
<comment type="caution">
    <text evidence="7">The sequence shown here is derived from an EMBL/GenBank/DDBJ whole genome shotgun (WGS) entry which is preliminary data.</text>
</comment>
<dbReference type="Gene3D" id="1.10.8.20">
    <property type="entry name" value="N-terminal domain of phosphatidylinositol transfer protein sec14p"/>
    <property type="match status" value="1"/>
</dbReference>
<keyword evidence="8" id="KW-1185">Reference proteome</keyword>
<dbReference type="SMART" id="SM00516">
    <property type="entry name" value="SEC14"/>
    <property type="match status" value="1"/>
</dbReference>
<dbReference type="InterPro" id="IPR051026">
    <property type="entry name" value="PI/PC_transfer"/>
</dbReference>
<dbReference type="InterPro" id="IPR036273">
    <property type="entry name" value="CRAL/TRIO_N_dom_sf"/>
</dbReference>
<dbReference type="SUPFAM" id="SSF52087">
    <property type="entry name" value="CRAL/TRIO domain"/>
    <property type="match status" value="1"/>
</dbReference>
<evidence type="ECO:0000256" key="4">
    <source>
        <dbReference type="ARBA" id="ARBA00023034"/>
    </source>
</evidence>
<keyword evidence="4" id="KW-0333">Golgi apparatus</keyword>
<dbReference type="SUPFAM" id="SSF46938">
    <property type="entry name" value="CRAL/TRIO N-terminal domain"/>
    <property type="match status" value="1"/>
</dbReference>
<dbReference type="EMBL" id="CAMGYJ010000008">
    <property type="protein sequence ID" value="CAI0462036.1"/>
    <property type="molecule type" value="Genomic_DNA"/>
</dbReference>